<dbReference type="SUPFAM" id="SSF55120">
    <property type="entry name" value="Pseudouridine synthase"/>
    <property type="match status" value="1"/>
</dbReference>
<dbReference type="GO" id="GO:0003723">
    <property type="term" value="F:RNA binding"/>
    <property type="evidence" value="ECO:0007669"/>
    <property type="project" value="InterPro"/>
</dbReference>
<dbReference type="InterPro" id="IPR020103">
    <property type="entry name" value="PsdUridine_synth_cat_dom_sf"/>
</dbReference>
<dbReference type="Proteomes" id="UP000034078">
    <property type="component" value="Unassembled WGS sequence"/>
</dbReference>
<organism evidence="4 5">
    <name type="scientific">Candidatus Collierbacteria bacterium GW2011_GWB2_45_17</name>
    <dbReference type="NCBI Taxonomy" id="1618388"/>
    <lineage>
        <taxon>Bacteria</taxon>
        <taxon>Candidatus Collieribacteriota</taxon>
    </lineage>
</organism>
<dbReference type="EMBL" id="LCKO01000007">
    <property type="protein sequence ID" value="KKU00030.1"/>
    <property type="molecule type" value="Genomic_DNA"/>
</dbReference>
<evidence type="ECO:0000313" key="4">
    <source>
        <dbReference type="EMBL" id="KKU00030.1"/>
    </source>
</evidence>
<sequence length="250" mass="29406">MEMAVLYEDKETLVINKPVDLVVNRAESIRGETVQDWVEGQGWYKGLKDSRTQDIEALYWERSGVCHRLDKETSGCLMIAKTPEALRYYLGLFKNRKIIKTYLALVHGRVEPEIGEVVLPLKRSLNDREKWQVHYEGKKAVTGWKVETRFNYPGHEHWKDALTLVRLNLKTGRTHQIRVHLSFLGWPVFSDYKYLNRKFSREDRKYLSHHFLHAEQIGFTTYEGKKILVEAPLPEDCRKFLNSLSEIMQP</sequence>
<feature type="domain" description="Pseudouridine synthase RsuA/RluA-like" evidence="3">
    <location>
        <begin position="12"/>
        <end position="182"/>
    </location>
</feature>
<dbReference type="PANTHER" id="PTHR21600:SF44">
    <property type="entry name" value="RIBOSOMAL LARGE SUBUNIT PSEUDOURIDINE SYNTHASE D"/>
    <property type="match status" value="1"/>
</dbReference>
<comment type="caution">
    <text evidence="4">The sequence shown here is derived from an EMBL/GenBank/DDBJ whole genome shotgun (WGS) entry which is preliminary data.</text>
</comment>
<dbReference type="GO" id="GO:0000455">
    <property type="term" value="P:enzyme-directed rRNA pseudouridine synthesis"/>
    <property type="evidence" value="ECO:0007669"/>
    <property type="project" value="TreeGrafter"/>
</dbReference>
<dbReference type="Pfam" id="PF00849">
    <property type="entry name" value="PseudoU_synth_2"/>
    <property type="match status" value="1"/>
</dbReference>
<dbReference type="InterPro" id="IPR050188">
    <property type="entry name" value="RluA_PseudoU_synthase"/>
</dbReference>
<protein>
    <submittedName>
        <fullName evidence="4">Pseudouridine synthase</fullName>
    </submittedName>
</protein>
<proteinExistence type="inferred from homology"/>
<dbReference type="PROSITE" id="PS01129">
    <property type="entry name" value="PSI_RLU"/>
    <property type="match status" value="1"/>
</dbReference>
<evidence type="ECO:0000313" key="5">
    <source>
        <dbReference type="Proteomes" id="UP000034078"/>
    </source>
</evidence>
<dbReference type="CDD" id="cd02869">
    <property type="entry name" value="PseudoU_synth_RluA_like"/>
    <property type="match status" value="1"/>
</dbReference>
<evidence type="ECO:0000256" key="1">
    <source>
        <dbReference type="ARBA" id="ARBA00010876"/>
    </source>
</evidence>
<evidence type="ECO:0000256" key="2">
    <source>
        <dbReference type="ARBA" id="ARBA00023235"/>
    </source>
</evidence>
<comment type="similarity">
    <text evidence="1">Belongs to the pseudouridine synthase RluA family.</text>
</comment>
<evidence type="ECO:0000259" key="3">
    <source>
        <dbReference type="Pfam" id="PF00849"/>
    </source>
</evidence>
<dbReference type="Gene3D" id="3.30.2350.10">
    <property type="entry name" value="Pseudouridine synthase"/>
    <property type="match status" value="1"/>
</dbReference>
<dbReference type="AlphaFoldDB" id="A0A837IE33"/>
<dbReference type="GO" id="GO:0140098">
    <property type="term" value="F:catalytic activity, acting on RNA"/>
    <property type="evidence" value="ECO:0007669"/>
    <property type="project" value="UniProtKB-ARBA"/>
</dbReference>
<dbReference type="GO" id="GO:0009982">
    <property type="term" value="F:pseudouridine synthase activity"/>
    <property type="evidence" value="ECO:0007669"/>
    <property type="project" value="InterPro"/>
</dbReference>
<reference evidence="4 5" key="1">
    <citation type="journal article" date="2015" name="Nature">
        <title>rRNA introns, odd ribosomes, and small enigmatic genomes across a large radiation of phyla.</title>
        <authorList>
            <person name="Brown C.T."/>
            <person name="Hug L.A."/>
            <person name="Thomas B.C."/>
            <person name="Sharon I."/>
            <person name="Castelle C.J."/>
            <person name="Singh A."/>
            <person name="Wilkins M.J."/>
            <person name="Williams K.H."/>
            <person name="Banfield J.F."/>
        </authorList>
    </citation>
    <scope>NUCLEOTIDE SEQUENCE [LARGE SCALE GENOMIC DNA]</scope>
</reference>
<accession>A0A837IE33</accession>
<keyword evidence="2" id="KW-0413">Isomerase</keyword>
<dbReference type="InterPro" id="IPR006145">
    <property type="entry name" value="PsdUridine_synth_RsuA/RluA"/>
</dbReference>
<dbReference type="InterPro" id="IPR006224">
    <property type="entry name" value="PsdUridine_synth_RluA-like_CS"/>
</dbReference>
<dbReference type="PANTHER" id="PTHR21600">
    <property type="entry name" value="MITOCHONDRIAL RNA PSEUDOURIDINE SYNTHASE"/>
    <property type="match status" value="1"/>
</dbReference>
<gene>
    <name evidence="4" type="ORF">UX01_C0007G0009</name>
</gene>
<name>A0A837IE33_9BACT</name>